<organism evidence="1 2">
    <name type="scientific">Saguinus oedipus</name>
    <name type="common">Cotton-top tamarin</name>
    <name type="synonym">Oedipomidas oedipus</name>
    <dbReference type="NCBI Taxonomy" id="9490"/>
    <lineage>
        <taxon>Eukaryota</taxon>
        <taxon>Metazoa</taxon>
        <taxon>Chordata</taxon>
        <taxon>Craniata</taxon>
        <taxon>Vertebrata</taxon>
        <taxon>Euteleostomi</taxon>
        <taxon>Mammalia</taxon>
        <taxon>Eutheria</taxon>
        <taxon>Euarchontoglires</taxon>
        <taxon>Primates</taxon>
        <taxon>Haplorrhini</taxon>
        <taxon>Platyrrhini</taxon>
        <taxon>Cebidae</taxon>
        <taxon>Callitrichinae</taxon>
        <taxon>Saguinus</taxon>
    </lineage>
</organism>
<sequence>RAGLAYILSCEQHAPCPSSASSGLQRRDQNTCQTPLYAKQGGELLPSTAFPVPDLRLWQDSDTQFPSVVSALACRNTVACSPMAILTAHRATGEQACTLDSTRVRRTTPGTSLSASGNKG</sequence>
<name>A0ABQ9TCB0_SAGOE</name>
<evidence type="ECO:0000313" key="1">
    <source>
        <dbReference type="EMBL" id="KAK2082073.1"/>
    </source>
</evidence>
<dbReference type="EMBL" id="JASSZA010000045">
    <property type="protein sequence ID" value="KAK2082073.1"/>
    <property type="molecule type" value="Genomic_DNA"/>
</dbReference>
<proteinExistence type="predicted"/>
<accession>A0ABQ9TCB0</accession>
<comment type="caution">
    <text evidence="1">The sequence shown here is derived from an EMBL/GenBank/DDBJ whole genome shotgun (WGS) entry which is preliminary data.</text>
</comment>
<dbReference type="Proteomes" id="UP001266305">
    <property type="component" value="Unassembled WGS sequence"/>
</dbReference>
<feature type="non-terminal residue" evidence="1">
    <location>
        <position position="1"/>
    </location>
</feature>
<reference evidence="1 2" key="1">
    <citation type="submission" date="2023-05" db="EMBL/GenBank/DDBJ databases">
        <title>B98-5 Cell Line De Novo Hybrid Assembly: An Optical Mapping Approach.</title>
        <authorList>
            <person name="Kananen K."/>
            <person name="Auerbach J.A."/>
            <person name="Kautto E."/>
            <person name="Blachly J.S."/>
        </authorList>
    </citation>
    <scope>NUCLEOTIDE SEQUENCE [LARGE SCALE GENOMIC DNA]</scope>
    <source>
        <strain evidence="1">B95-8</strain>
        <tissue evidence="1">Cell line</tissue>
    </source>
</reference>
<protein>
    <submittedName>
        <fullName evidence="1">Uncharacterized protein</fullName>
    </submittedName>
</protein>
<gene>
    <name evidence="1" type="ORF">P7K49_039643</name>
</gene>
<evidence type="ECO:0000313" key="2">
    <source>
        <dbReference type="Proteomes" id="UP001266305"/>
    </source>
</evidence>
<keyword evidence="2" id="KW-1185">Reference proteome</keyword>